<sequence>MNTINLKLMYAYINFKIKWIYNLFFCITTASRLVDLHGNSGRKRQGIPGHFGWKNRSHLAKSASALKTWPRPLRDAMKYFMQDFRQASWT</sequence>
<evidence type="ECO:0000313" key="1">
    <source>
        <dbReference type="EMBL" id="PCM58285.1"/>
    </source>
</evidence>
<organism evidence="1 2">
    <name type="scientific">Klebsiella quasipneumoniae</name>
    <dbReference type="NCBI Taxonomy" id="1463165"/>
    <lineage>
        <taxon>Bacteria</taxon>
        <taxon>Pseudomonadati</taxon>
        <taxon>Pseudomonadota</taxon>
        <taxon>Gammaproteobacteria</taxon>
        <taxon>Enterobacterales</taxon>
        <taxon>Enterobacteriaceae</taxon>
        <taxon>Klebsiella/Raoultella group</taxon>
        <taxon>Klebsiella</taxon>
        <taxon>Klebsiella pneumoniae complex</taxon>
    </lineage>
</organism>
<dbReference type="AlphaFoldDB" id="A0A2A5MBR8"/>
<dbReference type="Proteomes" id="UP000217648">
    <property type="component" value="Unassembled WGS sequence"/>
</dbReference>
<proteinExistence type="predicted"/>
<name>A0A2A5MBR8_9ENTR</name>
<accession>A0A2A5MBR8</accession>
<comment type="caution">
    <text evidence="1">The sequence shown here is derived from an EMBL/GenBank/DDBJ whole genome shotgun (WGS) entry which is preliminary data.</text>
</comment>
<dbReference type="EMBL" id="NXHG01000049">
    <property type="protein sequence ID" value="PCM58285.1"/>
    <property type="molecule type" value="Genomic_DNA"/>
</dbReference>
<reference evidence="1 2" key="1">
    <citation type="submission" date="2017-09" db="EMBL/GenBank/DDBJ databases">
        <title>Mdr eskape-Ghana.</title>
        <authorList>
            <person name="Agyepong N."/>
            <person name="Janice J."/>
            <person name="Samuelsen O."/>
            <person name="Owusu-Ofori A."/>
            <person name="Sundsfjord A."/>
            <person name="Essack S."/>
            <person name="Pedersen T."/>
        </authorList>
    </citation>
    <scope>NUCLEOTIDE SEQUENCE [LARGE SCALE GENOMIC DNA]</scope>
    <source>
        <strain evidence="1 2">46</strain>
    </source>
</reference>
<protein>
    <submittedName>
        <fullName evidence="1">Uncharacterized protein</fullName>
    </submittedName>
</protein>
<gene>
    <name evidence="1" type="ORF">CP911_28460</name>
</gene>
<evidence type="ECO:0000313" key="2">
    <source>
        <dbReference type="Proteomes" id="UP000217648"/>
    </source>
</evidence>